<dbReference type="GO" id="GO:0008168">
    <property type="term" value="F:methyltransferase activity"/>
    <property type="evidence" value="ECO:0007669"/>
    <property type="project" value="UniProtKB-KW"/>
</dbReference>
<dbReference type="SUPFAM" id="SSF53335">
    <property type="entry name" value="S-adenosyl-L-methionine-dependent methyltransferases"/>
    <property type="match status" value="1"/>
</dbReference>
<keyword evidence="1" id="KW-0489">Methyltransferase</keyword>
<dbReference type="Gene3D" id="3.40.50.150">
    <property type="entry name" value="Vaccinia Virus protein VP39"/>
    <property type="match status" value="1"/>
</dbReference>
<dbReference type="GO" id="GO:0032259">
    <property type="term" value="P:methylation"/>
    <property type="evidence" value="ECO:0007669"/>
    <property type="project" value="UniProtKB-KW"/>
</dbReference>
<sequence length="333" mass="36618">MATLSSTGAAAVFEGRKYHETTAAYALPNDNLEHQRLEQQHELLSGLMGGKLVHAPISHSIANALDIGCGTGAATHTIASAYPSTKVYGIDLSPVPEHLRTRLPNLGYIQGDFNAIVEKKPPDPRFLLGSYDYLFSRLLTYGITDWQAYVDRTAALAKPGAWIEMQEADYHWYRAPLPTSPAAPPETFTAHDLPLSDPDGLSHPSQAYRTMPFWSLMLGSLLAAKSLNPFAGSKIASHMLKAGLTDIRIRRYVSPTGVWPGLSPEAAAFGRYVNKHSPVTYGPVMRKLGRETGHNEKEVEEGVKDVEREFSGPNGSRMWFWIYVICGRKPPAT</sequence>
<dbReference type="PANTHER" id="PTHR43591:SF10">
    <property type="entry name" value="ABC TRANSMEMBRANE TYPE-1 DOMAIN-CONTAINING PROTEIN-RELATED"/>
    <property type="match status" value="1"/>
</dbReference>
<dbReference type="InterPro" id="IPR029063">
    <property type="entry name" value="SAM-dependent_MTases_sf"/>
</dbReference>
<accession>A0A6A5Z7W3</accession>
<dbReference type="Proteomes" id="UP000799770">
    <property type="component" value="Unassembled WGS sequence"/>
</dbReference>
<organism evidence="1 2">
    <name type="scientific">Lophiotrema nucula</name>
    <dbReference type="NCBI Taxonomy" id="690887"/>
    <lineage>
        <taxon>Eukaryota</taxon>
        <taxon>Fungi</taxon>
        <taxon>Dikarya</taxon>
        <taxon>Ascomycota</taxon>
        <taxon>Pezizomycotina</taxon>
        <taxon>Dothideomycetes</taxon>
        <taxon>Pleosporomycetidae</taxon>
        <taxon>Pleosporales</taxon>
        <taxon>Lophiotremataceae</taxon>
        <taxon>Lophiotrema</taxon>
    </lineage>
</organism>
<gene>
    <name evidence="1" type="ORF">BDV96DRAFT_646279</name>
</gene>
<name>A0A6A5Z7W3_9PLEO</name>
<dbReference type="CDD" id="cd02440">
    <property type="entry name" value="AdoMet_MTases"/>
    <property type="match status" value="1"/>
</dbReference>
<evidence type="ECO:0000313" key="2">
    <source>
        <dbReference type="Proteomes" id="UP000799770"/>
    </source>
</evidence>
<dbReference type="OrthoDB" id="10017101at2759"/>
<dbReference type="Pfam" id="PF13489">
    <property type="entry name" value="Methyltransf_23"/>
    <property type="match status" value="1"/>
</dbReference>
<proteinExistence type="predicted"/>
<reference evidence="1" key="1">
    <citation type="journal article" date="2020" name="Stud. Mycol.">
        <title>101 Dothideomycetes genomes: a test case for predicting lifestyles and emergence of pathogens.</title>
        <authorList>
            <person name="Haridas S."/>
            <person name="Albert R."/>
            <person name="Binder M."/>
            <person name="Bloem J."/>
            <person name="Labutti K."/>
            <person name="Salamov A."/>
            <person name="Andreopoulos B."/>
            <person name="Baker S."/>
            <person name="Barry K."/>
            <person name="Bills G."/>
            <person name="Bluhm B."/>
            <person name="Cannon C."/>
            <person name="Castanera R."/>
            <person name="Culley D."/>
            <person name="Daum C."/>
            <person name="Ezra D."/>
            <person name="Gonzalez J."/>
            <person name="Henrissat B."/>
            <person name="Kuo A."/>
            <person name="Liang C."/>
            <person name="Lipzen A."/>
            <person name="Lutzoni F."/>
            <person name="Magnuson J."/>
            <person name="Mondo S."/>
            <person name="Nolan M."/>
            <person name="Ohm R."/>
            <person name="Pangilinan J."/>
            <person name="Park H.-J."/>
            <person name="Ramirez L."/>
            <person name="Alfaro M."/>
            <person name="Sun H."/>
            <person name="Tritt A."/>
            <person name="Yoshinaga Y."/>
            <person name="Zwiers L.-H."/>
            <person name="Turgeon B."/>
            <person name="Goodwin S."/>
            <person name="Spatafora J."/>
            <person name="Crous P."/>
            <person name="Grigoriev I."/>
        </authorList>
    </citation>
    <scope>NUCLEOTIDE SEQUENCE</scope>
    <source>
        <strain evidence="1">CBS 627.86</strain>
    </source>
</reference>
<dbReference type="PANTHER" id="PTHR43591">
    <property type="entry name" value="METHYLTRANSFERASE"/>
    <property type="match status" value="1"/>
</dbReference>
<dbReference type="AlphaFoldDB" id="A0A6A5Z7W3"/>
<keyword evidence="1" id="KW-0808">Transferase</keyword>
<dbReference type="EMBL" id="ML977323">
    <property type="protein sequence ID" value="KAF2115266.1"/>
    <property type="molecule type" value="Genomic_DNA"/>
</dbReference>
<evidence type="ECO:0000313" key="1">
    <source>
        <dbReference type="EMBL" id="KAF2115266.1"/>
    </source>
</evidence>
<protein>
    <submittedName>
        <fullName evidence="1">S-adenosyl-L-methionine-dependent methyltransferase</fullName>
    </submittedName>
</protein>
<keyword evidence="2" id="KW-1185">Reference proteome</keyword>